<accession>A0A836HBA7</accession>
<name>A0A836HBA7_9TRYP</name>
<dbReference type="EMBL" id="JAFEUZ010000028">
    <property type="protein sequence ID" value="KAG5474536.1"/>
    <property type="molecule type" value="Genomic_DNA"/>
</dbReference>
<dbReference type="GeneID" id="92513380"/>
<reference evidence="2 3" key="1">
    <citation type="submission" date="2021-03" db="EMBL/GenBank/DDBJ databases">
        <title>Leishmania (Mundinia) martiniquensis Genome sequencing and assembly.</title>
        <authorList>
            <person name="Almutairi H."/>
            <person name="Gatherer D."/>
        </authorList>
    </citation>
    <scope>NUCLEOTIDE SEQUENCE [LARGE SCALE GENOMIC DNA]</scope>
    <source>
        <strain evidence="2">LSCM1</strain>
    </source>
</reference>
<feature type="region of interest" description="Disordered" evidence="1">
    <location>
        <begin position="299"/>
        <end position="376"/>
    </location>
</feature>
<evidence type="ECO:0000313" key="2">
    <source>
        <dbReference type="EMBL" id="KAG5474536.1"/>
    </source>
</evidence>
<dbReference type="KEGG" id="lmat:92513380"/>
<keyword evidence="3" id="KW-1185">Reference proteome</keyword>
<feature type="region of interest" description="Disordered" evidence="1">
    <location>
        <begin position="125"/>
        <end position="147"/>
    </location>
</feature>
<organism evidence="2 3">
    <name type="scientific">Leishmania martiniquensis</name>
    <dbReference type="NCBI Taxonomy" id="1580590"/>
    <lineage>
        <taxon>Eukaryota</taxon>
        <taxon>Discoba</taxon>
        <taxon>Euglenozoa</taxon>
        <taxon>Kinetoplastea</taxon>
        <taxon>Metakinetoplastina</taxon>
        <taxon>Trypanosomatida</taxon>
        <taxon>Trypanosomatidae</taxon>
        <taxon>Leishmaniinae</taxon>
        <taxon>Leishmania</taxon>
    </lineage>
</organism>
<dbReference type="RefSeq" id="XP_067177478.1">
    <property type="nucleotide sequence ID" value="XM_067320868.1"/>
</dbReference>
<comment type="caution">
    <text evidence="2">The sequence shown here is derived from an EMBL/GenBank/DDBJ whole genome shotgun (WGS) entry which is preliminary data.</text>
</comment>
<feature type="compositionally biased region" description="Polar residues" evidence="1">
    <location>
        <begin position="125"/>
        <end position="142"/>
    </location>
</feature>
<evidence type="ECO:0000313" key="3">
    <source>
        <dbReference type="Proteomes" id="UP000673552"/>
    </source>
</evidence>
<dbReference type="Proteomes" id="UP000673552">
    <property type="component" value="Chromosome 28"/>
</dbReference>
<sequence length="493" mass="53420">MASACSSSTPRSSACDCCECGVVVGTESSQRASLLLPCQHVLHMGCVEFIRRRGKILMGMDRTDLPLDEESSRASVDGADKDNLALTGRGHISWTRCTSGFCMCPACCTPITRIIPLYLRSTNDNVRPNATDSTSTPSQGTSEAAATAEAEYKRVHIAQKHVLHRLRSLCDQRRRVTELTRACANLHEQRARYLAEVEREQRCFPGLTDSGGLLDAESHVGPSSAVVSNAVASLAMEHMGVTELELYMAQATPQLLRAQAELRKERHMIERRTKRLNALRTHYHSAKELRALDEAIAQREASTRHGTAGAPRHSASVRPENMRRAPSHVAEGAPRSEEARSSSISGADAGTEAASAPRRKRPRGDATIDVDGEISPDVVEVLSGEESDADDSGSPAEVMVLNVDESTGSDEDVRDGGNEAVLVPMKDGSTYVDESAYEVPYLIPHCVGRTTASLSSATGPAVVPKASPSAITQHHLRLLPRREARLWQPSLQF</sequence>
<dbReference type="OrthoDB" id="273049at2759"/>
<gene>
    <name evidence="2" type="ORF">LSCM1_03323</name>
</gene>
<evidence type="ECO:0000256" key="1">
    <source>
        <dbReference type="SAM" id="MobiDB-lite"/>
    </source>
</evidence>
<protein>
    <submittedName>
        <fullName evidence="2">Uncharacterized protein</fullName>
    </submittedName>
</protein>
<dbReference type="AlphaFoldDB" id="A0A836HBA7"/>
<proteinExistence type="predicted"/>